<feature type="domain" description="Ig-like" evidence="2">
    <location>
        <begin position="1"/>
        <end position="60"/>
    </location>
</feature>
<gene>
    <name evidence="3" type="ORF">LCGC14_2777120</name>
</gene>
<reference evidence="3" key="1">
    <citation type="journal article" date="2015" name="Nature">
        <title>Complex archaea that bridge the gap between prokaryotes and eukaryotes.</title>
        <authorList>
            <person name="Spang A."/>
            <person name="Saw J.H."/>
            <person name="Jorgensen S.L."/>
            <person name="Zaremba-Niedzwiedzka K."/>
            <person name="Martijn J."/>
            <person name="Lind A.E."/>
            <person name="van Eijk R."/>
            <person name="Schleper C."/>
            <person name="Guy L."/>
            <person name="Ettema T.J."/>
        </authorList>
    </citation>
    <scope>NUCLEOTIDE SEQUENCE</scope>
</reference>
<dbReference type="Gene3D" id="2.60.40.10">
    <property type="entry name" value="Immunoglobulins"/>
    <property type="match status" value="1"/>
</dbReference>
<comment type="caution">
    <text evidence="3">The sequence shown here is derived from an EMBL/GenBank/DDBJ whole genome shotgun (WGS) entry which is preliminary data.</text>
</comment>
<feature type="non-terminal residue" evidence="3">
    <location>
        <position position="415"/>
    </location>
</feature>
<accession>A0A0F8YUE4</accession>
<dbReference type="GO" id="GO:0007156">
    <property type="term" value="P:homophilic cell adhesion via plasma membrane adhesion molecules"/>
    <property type="evidence" value="ECO:0007669"/>
    <property type="project" value="InterPro"/>
</dbReference>
<dbReference type="InterPro" id="IPR002126">
    <property type="entry name" value="Cadherin-like_dom"/>
</dbReference>
<dbReference type="GO" id="GO:0005509">
    <property type="term" value="F:calcium ion binding"/>
    <property type="evidence" value="ECO:0007669"/>
    <property type="project" value="InterPro"/>
</dbReference>
<proteinExistence type="predicted"/>
<dbReference type="GO" id="GO:0016020">
    <property type="term" value="C:membrane"/>
    <property type="evidence" value="ECO:0007669"/>
    <property type="project" value="InterPro"/>
</dbReference>
<dbReference type="AlphaFoldDB" id="A0A0F8YUE4"/>
<dbReference type="SUPFAM" id="SSF49313">
    <property type="entry name" value="Cadherin-like"/>
    <property type="match status" value="1"/>
</dbReference>
<evidence type="ECO:0008006" key="4">
    <source>
        <dbReference type="Google" id="ProtNLM"/>
    </source>
</evidence>
<organism evidence="3">
    <name type="scientific">marine sediment metagenome</name>
    <dbReference type="NCBI Taxonomy" id="412755"/>
    <lineage>
        <taxon>unclassified sequences</taxon>
        <taxon>metagenomes</taxon>
        <taxon>ecological metagenomes</taxon>
    </lineage>
</organism>
<sequence>TFRTYAKGTNSNFQWKKDGIDLLGETTLELLLPDVDYSDEGTYNCFISNSCGTDTTEPVQLYIAPELCMVTVSPTTGRNLVVWEKKSNAPILAYNIYRESVAAGIYDRLSTIPFDDLSELEDTMADPTVQAYLYKITALDTANKETDIDLCKPHKTVHLIVSTNPELNTTQLQWDRYYGFEYQTYIIYKSNTGVNFDPVHSMSSSLNSWTDPDPGTGNLFYRIAVEKPDPCIPEGNGKKAGTGPYQHSLSNMDDNKLKSGQLPPDTITINSNTIEEEMFPGMVVGKLFTEDVDSLDSHTYKFVPGDGSDDNISFTISGDLLLASESFDYETQNQYSVRIRSTDEGGNYCEVPFSIYIIPTGLDKVGAGNLKLFPNPFSQSTTISFPNPSRESYSIVLTDLSGKVYRIKDGITTSE</sequence>
<dbReference type="InterPro" id="IPR013783">
    <property type="entry name" value="Ig-like_fold"/>
</dbReference>
<dbReference type="Gene3D" id="2.60.40.60">
    <property type="entry name" value="Cadherins"/>
    <property type="match status" value="1"/>
</dbReference>
<dbReference type="InterPro" id="IPR015919">
    <property type="entry name" value="Cadherin-like_sf"/>
</dbReference>
<dbReference type="EMBL" id="LAZR01051486">
    <property type="protein sequence ID" value="KKK85057.1"/>
    <property type="molecule type" value="Genomic_DNA"/>
</dbReference>
<dbReference type="SUPFAM" id="SSF48726">
    <property type="entry name" value="Immunoglobulin"/>
    <property type="match status" value="1"/>
</dbReference>
<evidence type="ECO:0000259" key="1">
    <source>
        <dbReference type="PROSITE" id="PS50268"/>
    </source>
</evidence>
<dbReference type="InterPro" id="IPR036179">
    <property type="entry name" value="Ig-like_dom_sf"/>
</dbReference>
<dbReference type="InterPro" id="IPR007110">
    <property type="entry name" value="Ig-like_dom"/>
</dbReference>
<feature type="domain" description="Cadherin" evidence="1">
    <location>
        <begin position="266"/>
        <end position="345"/>
    </location>
</feature>
<dbReference type="PROSITE" id="PS50268">
    <property type="entry name" value="CADHERIN_2"/>
    <property type="match status" value="1"/>
</dbReference>
<feature type="non-terminal residue" evidence="3">
    <location>
        <position position="1"/>
    </location>
</feature>
<evidence type="ECO:0000259" key="2">
    <source>
        <dbReference type="PROSITE" id="PS50835"/>
    </source>
</evidence>
<protein>
    <recommendedName>
        <fullName evidence="4">Ig-like domain-containing protein</fullName>
    </recommendedName>
</protein>
<evidence type="ECO:0000313" key="3">
    <source>
        <dbReference type="EMBL" id="KKK85057.1"/>
    </source>
</evidence>
<name>A0A0F8YUE4_9ZZZZ</name>
<dbReference type="PROSITE" id="PS50835">
    <property type="entry name" value="IG_LIKE"/>
    <property type="match status" value="1"/>
</dbReference>